<feature type="transmembrane region" description="Helical" evidence="9">
    <location>
        <begin position="59"/>
        <end position="79"/>
    </location>
</feature>
<evidence type="ECO:0000256" key="10">
    <source>
        <dbReference type="RuleBase" id="RU004181"/>
    </source>
</evidence>
<dbReference type="Pfam" id="PF01252">
    <property type="entry name" value="Peptidase_A8"/>
    <property type="match status" value="1"/>
</dbReference>
<dbReference type="HAMAP" id="MF_00161">
    <property type="entry name" value="LspA"/>
    <property type="match status" value="1"/>
</dbReference>
<protein>
    <recommendedName>
        <fullName evidence="9">Lipoprotein signal peptidase</fullName>
        <ecNumber evidence="9">3.4.23.36</ecNumber>
    </recommendedName>
    <alternativeName>
        <fullName evidence="9">Prolipoprotein signal peptidase</fullName>
    </alternativeName>
    <alternativeName>
        <fullName evidence="9">Signal peptidase II</fullName>
        <shortName evidence="9">SPase II</shortName>
    </alternativeName>
</protein>
<dbReference type="Proteomes" id="UP000623269">
    <property type="component" value="Unassembled WGS sequence"/>
</dbReference>
<feature type="active site" evidence="9">
    <location>
        <position position="131"/>
    </location>
</feature>
<dbReference type="RefSeq" id="WP_197662804.1">
    <property type="nucleotide sequence ID" value="NZ_JAEAGR010000027.1"/>
</dbReference>
<proteinExistence type="inferred from homology"/>
<dbReference type="PANTHER" id="PTHR33695">
    <property type="entry name" value="LIPOPROTEIN SIGNAL PEPTIDASE"/>
    <property type="match status" value="1"/>
</dbReference>
<feature type="active site" evidence="9">
    <location>
        <position position="113"/>
    </location>
</feature>
<keyword evidence="6 9" id="KW-0378">Hydrolase</keyword>
<dbReference type="EC" id="3.4.23.36" evidence="9"/>
<evidence type="ECO:0000256" key="2">
    <source>
        <dbReference type="ARBA" id="ARBA00022475"/>
    </source>
</evidence>
<gene>
    <name evidence="9 11" type="primary">lspA</name>
    <name evidence="11" type="ORF">I5677_16790</name>
</gene>
<keyword evidence="4 9" id="KW-0812">Transmembrane</keyword>
<comment type="caution">
    <text evidence="11">The sequence shown here is derived from an EMBL/GenBank/DDBJ whole genome shotgun (WGS) entry which is preliminary data.</text>
</comment>
<dbReference type="NCBIfam" id="TIGR00077">
    <property type="entry name" value="lspA"/>
    <property type="match status" value="1"/>
</dbReference>
<evidence type="ECO:0000256" key="8">
    <source>
        <dbReference type="ARBA" id="ARBA00023136"/>
    </source>
</evidence>
<keyword evidence="12" id="KW-1185">Reference proteome</keyword>
<evidence type="ECO:0000313" key="12">
    <source>
        <dbReference type="Proteomes" id="UP000623269"/>
    </source>
</evidence>
<organism evidence="11 12">
    <name type="scientific">Mobilitalea sibirica</name>
    <dbReference type="NCBI Taxonomy" id="1462919"/>
    <lineage>
        <taxon>Bacteria</taxon>
        <taxon>Bacillati</taxon>
        <taxon>Bacillota</taxon>
        <taxon>Clostridia</taxon>
        <taxon>Lachnospirales</taxon>
        <taxon>Lachnospiraceae</taxon>
        <taxon>Mobilitalea</taxon>
    </lineage>
</organism>
<dbReference type="UniPathway" id="UPA00665"/>
<reference evidence="11" key="1">
    <citation type="submission" date="2020-12" db="EMBL/GenBank/DDBJ databases">
        <title>M. sibirica DSM 26468T genome.</title>
        <authorList>
            <person name="Thieme N."/>
            <person name="Rettenmaier R."/>
            <person name="Zverlov V."/>
            <person name="Liebl W."/>
        </authorList>
    </citation>
    <scope>NUCLEOTIDE SEQUENCE</scope>
    <source>
        <strain evidence="11">DSM 26468</strain>
    </source>
</reference>
<comment type="function">
    <text evidence="9">This protein specifically catalyzes the removal of signal peptides from prolipoproteins.</text>
</comment>
<feature type="transmembrane region" description="Helical" evidence="9">
    <location>
        <begin position="123"/>
        <end position="143"/>
    </location>
</feature>
<comment type="similarity">
    <text evidence="1 9 10">Belongs to the peptidase A8 family.</text>
</comment>
<dbReference type="PRINTS" id="PR00781">
    <property type="entry name" value="LIPOSIGPTASE"/>
</dbReference>
<evidence type="ECO:0000256" key="1">
    <source>
        <dbReference type="ARBA" id="ARBA00006139"/>
    </source>
</evidence>
<keyword evidence="2 9" id="KW-1003">Cell membrane</keyword>
<evidence type="ECO:0000256" key="9">
    <source>
        <dbReference type="HAMAP-Rule" id="MF_00161"/>
    </source>
</evidence>
<comment type="catalytic activity">
    <reaction evidence="9">
        <text>Release of signal peptides from bacterial membrane prolipoproteins. Hydrolyzes -Xaa-Yaa-Zaa-|-(S,diacylglyceryl)Cys-, in which Xaa is hydrophobic (preferably Leu), and Yaa (Ala or Ser) and Zaa (Gly or Ala) have small, neutral side chains.</text>
        <dbReference type="EC" id="3.4.23.36"/>
    </reaction>
</comment>
<dbReference type="GO" id="GO:0004190">
    <property type="term" value="F:aspartic-type endopeptidase activity"/>
    <property type="evidence" value="ECO:0007669"/>
    <property type="project" value="UniProtKB-UniRule"/>
</dbReference>
<keyword evidence="5 9" id="KW-0064">Aspartyl protease</keyword>
<name>A0A8J7HCY7_9FIRM</name>
<evidence type="ECO:0000313" key="11">
    <source>
        <dbReference type="EMBL" id="MBH1942551.1"/>
    </source>
</evidence>
<keyword evidence="7 9" id="KW-1133">Transmembrane helix</keyword>
<evidence type="ECO:0000256" key="3">
    <source>
        <dbReference type="ARBA" id="ARBA00022670"/>
    </source>
</evidence>
<keyword evidence="3 9" id="KW-0645">Protease</keyword>
<dbReference type="GO" id="GO:0005886">
    <property type="term" value="C:plasma membrane"/>
    <property type="evidence" value="ECO:0007669"/>
    <property type="project" value="UniProtKB-SubCell"/>
</dbReference>
<evidence type="ECO:0000256" key="4">
    <source>
        <dbReference type="ARBA" id="ARBA00022692"/>
    </source>
</evidence>
<dbReference type="GO" id="GO:0006508">
    <property type="term" value="P:proteolysis"/>
    <property type="evidence" value="ECO:0007669"/>
    <property type="project" value="UniProtKB-KW"/>
</dbReference>
<evidence type="ECO:0000256" key="5">
    <source>
        <dbReference type="ARBA" id="ARBA00022750"/>
    </source>
</evidence>
<dbReference type="AlphaFoldDB" id="A0A8J7HCY7"/>
<comment type="caution">
    <text evidence="9">Lacks conserved residue(s) required for the propagation of feature annotation.</text>
</comment>
<dbReference type="EMBL" id="JAEAGR010000027">
    <property type="protein sequence ID" value="MBH1942551.1"/>
    <property type="molecule type" value="Genomic_DNA"/>
</dbReference>
<sequence length="160" mass="18054">MLYIFLIVAIVILETKIKNYIEKNRQIGQKEEILGGKIILKKQYNRGMFLNFLEDKKDLVIKISGIFLGILLIVFTILLPKKHNKLLKLGLALCLGGAISNMADRINRGYVVDYFSFNCKMLKSVVFNLADIFILLGSILVILSSTFSSKGKGCTYEPTE</sequence>
<accession>A0A8J7HCY7</accession>
<evidence type="ECO:0000256" key="6">
    <source>
        <dbReference type="ARBA" id="ARBA00022801"/>
    </source>
</evidence>
<keyword evidence="8 9" id="KW-0472">Membrane</keyword>
<evidence type="ECO:0000256" key="7">
    <source>
        <dbReference type="ARBA" id="ARBA00022989"/>
    </source>
</evidence>
<comment type="pathway">
    <text evidence="9">Protein modification; lipoprotein biosynthesis (signal peptide cleavage).</text>
</comment>
<dbReference type="PANTHER" id="PTHR33695:SF1">
    <property type="entry name" value="LIPOPROTEIN SIGNAL PEPTIDASE"/>
    <property type="match status" value="1"/>
</dbReference>
<dbReference type="InterPro" id="IPR001872">
    <property type="entry name" value="Peptidase_A8"/>
</dbReference>
<comment type="subcellular location">
    <subcellularLocation>
        <location evidence="9">Cell membrane</location>
        <topology evidence="9">Multi-pass membrane protein</topology>
    </subcellularLocation>
</comment>